<evidence type="ECO:0000313" key="1">
    <source>
        <dbReference type="EMBL" id="WVY95464.1"/>
    </source>
</evidence>
<gene>
    <name evidence="1" type="ORF">V8G54_034552</name>
</gene>
<dbReference type="AlphaFoldDB" id="A0AAQ3MRE4"/>
<evidence type="ECO:0000313" key="2">
    <source>
        <dbReference type="Proteomes" id="UP001374535"/>
    </source>
</evidence>
<protein>
    <submittedName>
        <fullName evidence="1">Uncharacterized protein</fullName>
    </submittedName>
</protein>
<name>A0AAQ3MRE4_VIGMU</name>
<dbReference type="Proteomes" id="UP001374535">
    <property type="component" value="Chromosome 10"/>
</dbReference>
<keyword evidence="2" id="KW-1185">Reference proteome</keyword>
<sequence>MADFPRENKALFFIFNSLRNAVTAAMRCCNVLDLIMLKRCMINWKKVTSWRHIDYSLIASKELRDFLEWMGRCSIFILETPLISFFSLSIVLYSKLHFESTISI</sequence>
<proteinExistence type="predicted"/>
<reference evidence="1 2" key="1">
    <citation type="journal article" date="2023" name="Life. Sci Alliance">
        <title>Evolutionary insights into 3D genome organization and epigenetic landscape of Vigna mungo.</title>
        <authorList>
            <person name="Junaid A."/>
            <person name="Singh B."/>
            <person name="Bhatia S."/>
        </authorList>
    </citation>
    <scope>NUCLEOTIDE SEQUENCE [LARGE SCALE GENOMIC DNA]</scope>
    <source>
        <strain evidence="1">Urdbean</strain>
    </source>
</reference>
<accession>A0AAQ3MRE4</accession>
<organism evidence="1 2">
    <name type="scientific">Vigna mungo</name>
    <name type="common">Black gram</name>
    <name type="synonym">Phaseolus mungo</name>
    <dbReference type="NCBI Taxonomy" id="3915"/>
    <lineage>
        <taxon>Eukaryota</taxon>
        <taxon>Viridiplantae</taxon>
        <taxon>Streptophyta</taxon>
        <taxon>Embryophyta</taxon>
        <taxon>Tracheophyta</taxon>
        <taxon>Spermatophyta</taxon>
        <taxon>Magnoliopsida</taxon>
        <taxon>eudicotyledons</taxon>
        <taxon>Gunneridae</taxon>
        <taxon>Pentapetalae</taxon>
        <taxon>rosids</taxon>
        <taxon>fabids</taxon>
        <taxon>Fabales</taxon>
        <taxon>Fabaceae</taxon>
        <taxon>Papilionoideae</taxon>
        <taxon>50 kb inversion clade</taxon>
        <taxon>NPAAA clade</taxon>
        <taxon>indigoferoid/millettioid clade</taxon>
        <taxon>Phaseoleae</taxon>
        <taxon>Vigna</taxon>
    </lineage>
</organism>
<dbReference type="EMBL" id="CP144691">
    <property type="protein sequence ID" value="WVY95464.1"/>
    <property type="molecule type" value="Genomic_DNA"/>
</dbReference>